<dbReference type="InterPro" id="IPR036249">
    <property type="entry name" value="Thioredoxin-like_sf"/>
</dbReference>
<dbReference type="CDD" id="cd03196">
    <property type="entry name" value="GST_C_5"/>
    <property type="match status" value="1"/>
</dbReference>
<dbReference type="InterPro" id="IPR036282">
    <property type="entry name" value="Glutathione-S-Trfase_C_sf"/>
</dbReference>
<keyword evidence="4" id="KW-1185">Reference proteome</keyword>
<dbReference type="AlphaFoldDB" id="A0A411PDC4"/>
<sequence length="243" mass="28344">MSPHTSQAVLYTFRRCPYAMRGRIGLHLSSLNPQIREIILKHKPQEMLAISPKGTVPVLCLDEAQAKAALSERGESALIIDESLDIFTYALTKHPSTEQSYLDKDDYQLLLQSLNWDEAKTLISQNDGDFKQNLDRYKYADRYPEFTEQDYRDRGCEFIAKLEQRLEVNTHLFANSPTFADFAIFPFVRQFAHVDKKWFESAPYPKVRNWLTTHLESELFADVMRKYPLWLDDKDHFIALQSS</sequence>
<dbReference type="PROSITE" id="PS50405">
    <property type="entry name" value="GST_CTER"/>
    <property type="match status" value="1"/>
</dbReference>
<accession>A0A411PDC4</accession>
<keyword evidence="3" id="KW-0808">Transferase</keyword>
<dbReference type="Pfam" id="PF13410">
    <property type="entry name" value="GST_C_2"/>
    <property type="match status" value="1"/>
</dbReference>
<organism evidence="3 4">
    <name type="scientific">Shewanella maritima</name>
    <dbReference type="NCBI Taxonomy" id="2520507"/>
    <lineage>
        <taxon>Bacteria</taxon>
        <taxon>Pseudomonadati</taxon>
        <taxon>Pseudomonadota</taxon>
        <taxon>Gammaproteobacteria</taxon>
        <taxon>Alteromonadales</taxon>
        <taxon>Shewanellaceae</taxon>
        <taxon>Shewanella</taxon>
    </lineage>
</organism>
<protein>
    <submittedName>
        <fullName evidence="3">Glutathione S-transferase</fullName>
    </submittedName>
</protein>
<dbReference type="Pfam" id="PF13417">
    <property type="entry name" value="GST_N_3"/>
    <property type="match status" value="1"/>
</dbReference>
<dbReference type="Proteomes" id="UP000291106">
    <property type="component" value="Chromosome"/>
</dbReference>
<dbReference type="GO" id="GO:0016740">
    <property type="term" value="F:transferase activity"/>
    <property type="evidence" value="ECO:0007669"/>
    <property type="project" value="UniProtKB-KW"/>
</dbReference>
<feature type="domain" description="GST C-terminal" evidence="2">
    <location>
        <begin position="103"/>
        <end position="237"/>
    </location>
</feature>
<gene>
    <name evidence="3" type="ORF">EXU30_01500</name>
</gene>
<dbReference type="EMBL" id="CP036200">
    <property type="protein sequence ID" value="QBF81521.1"/>
    <property type="molecule type" value="Genomic_DNA"/>
</dbReference>
<reference evidence="3 4" key="1">
    <citation type="submission" date="2019-02" db="EMBL/GenBank/DDBJ databases">
        <title>Shewanella sp. D4-2 isolated from Dokdo Island.</title>
        <authorList>
            <person name="Baek K."/>
        </authorList>
    </citation>
    <scope>NUCLEOTIDE SEQUENCE [LARGE SCALE GENOMIC DNA]</scope>
    <source>
        <strain evidence="3 4">D4-2</strain>
    </source>
</reference>
<dbReference type="PANTHER" id="PTHR43968:SF6">
    <property type="entry name" value="GLUTATHIONE S-TRANSFERASE OMEGA"/>
    <property type="match status" value="1"/>
</dbReference>
<evidence type="ECO:0000259" key="1">
    <source>
        <dbReference type="PROSITE" id="PS50404"/>
    </source>
</evidence>
<dbReference type="RefSeq" id="WP_130597495.1">
    <property type="nucleotide sequence ID" value="NZ_CP036200.1"/>
</dbReference>
<dbReference type="PANTHER" id="PTHR43968">
    <property type="match status" value="1"/>
</dbReference>
<dbReference type="SUPFAM" id="SSF52833">
    <property type="entry name" value="Thioredoxin-like"/>
    <property type="match status" value="1"/>
</dbReference>
<dbReference type="PROSITE" id="PS50404">
    <property type="entry name" value="GST_NTER"/>
    <property type="match status" value="1"/>
</dbReference>
<dbReference type="OrthoDB" id="9813092at2"/>
<dbReference type="InterPro" id="IPR050983">
    <property type="entry name" value="GST_Omega/HSP26"/>
</dbReference>
<evidence type="ECO:0000313" key="3">
    <source>
        <dbReference type="EMBL" id="QBF81521.1"/>
    </source>
</evidence>
<name>A0A411PDC4_9GAMM</name>
<dbReference type="InterPro" id="IPR010987">
    <property type="entry name" value="Glutathione-S-Trfase_C-like"/>
</dbReference>
<proteinExistence type="predicted"/>
<dbReference type="Gene3D" id="1.20.1050.10">
    <property type="match status" value="1"/>
</dbReference>
<dbReference type="GO" id="GO:0005737">
    <property type="term" value="C:cytoplasm"/>
    <property type="evidence" value="ECO:0007669"/>
    <property type="project" value="TreeGrafter"/>
</dbReference>
<dbReference type="Gene3D" id="3.40.30.10">
    <property type="entry name" value="Glutaredoxin"/>
    <property type="match status" value="1"/>
</dbReference>
<evidence type="ECO:0000313" key="4">
    <source>
        <dbReference type="Proteomes" id="UP000291106"/>
    </source>
</evidence>
<dbReference type="SUPFAM" id="SSF47616">
    <property type="entry name" value="GST C-terminal domain-like"/>
    <property type="match status" value="1"/>
</dbReference>
<feature type="domain" description="GST N-terminal" evidence="1">
    <location>
        <begin position="6"/>
        <end position="98"/>
    </location>
</feature>
<dbReference type="KEGG" id="smai:EXU30_01500"/>
<evidence type="ECO:0000259" key="2">
    <source>
        <dbReference type="PROSITE" id="PS50405"/>
    </source>
</evidence>
<dbReference type="InterPro" id="IPR004045">
    <property type="entry name" value="Glutathione_S-Trfase_N"/>
</dbReference>